<dbReference type="Pfam" id="PF07799">
    <property type="entry name" value="DUF1643"/>
    <property type="match status" value="1"/>
</dbReference>
<dbReference type="GO" id="GO:0005524">
    <property type="term" value="F:ATP binding"/>
    <property type="evidence" value="ECO:0007669"/>
    <property type="project" value="UniProtKB-UniRule"/>
</dbReference>
<sequence length="539" mass="61903">MNSSQKRPTLGLLYMDFVLQFFHPSNFKGWPDKIETVTYHWKNDQQRLINDIKNKKIDVLIGNIPATAYETFREISKALPNVRFVPSLDTQFSNKSKENVTRFCKKYDIPIPPTHIFYDRKKGYQFLEKTRYPKIIKKSYGPSNYGGYFVHKVDTFDEAKQLLESKKYNPIYVQDFIPMSADIRVMLIGHEPVCAFWRRPPEGEWLTNTSQGGSIDYQNVPKEVLDLAVRVSKAAKAEYWACDIAVGKDGKYRILECATAFAAFPYIRDWIGQYLMWLFGYGQFKKPHFPINNWEELGKISPYLLRTMRQITFGQYTPSSDADCFTPLAKTSTNELLVKDLSQEEWPSDIWNFQDNLGRQKQSDLKPAPATSKNYAKTAESISSNADNAFVIPPTDETYRYSLSRTWDIKKPSLFFIALHPTCEEDHYDDALIKKCSAYAKQHDYGSIIIGSLFAYRAKNISGLKKACDPIGTYNDVSLLENHQRAEKTIAIWGNDGTFKGRADEVKALLPNLLCFQLTVKKQPRSIKGLANDMTPVLL</sequence>
<dbReference type="InterPro" id="IPR012441">
    <property type="entry name" value="DUF1643"/>
</dbReference>
<dbReference type="PANTHER" id="PTHR21621">
    <property type="entry name" value="RIBOSOMAL PROTEIN S6 MODIFICATION PROTEIN"/>
    <property type="match status" value="1"/>
</dbReference>
<evidence type="ECO:0000313" key="4">
    <source>
        <dbReference type="EMBL" id="EPD14180.1"/>
    </source>
</evidence>
<dbReference type="EMBL" id="ASHL01000001">
    <property type="protein sequence ID" value="EPD14180.1"/>
    <property type="molecule type" value="Genomic_DNA"/>
</dbReference>
<reference evidence="4 5" key="1">
    <citation type="journal article" date="2013" name="Genome Announc.">
        <title>Genome Sequence of the Pyrene- and Fluoranthene-Degrading Bacterium Cycloclasticus sp. Strain PY97M.</title>
        <authorList>
            <person name="Cui Z."/>
            <person name="Xu G."/>
            <person name="Li Q."/>
            <person name="Gao W."/>
            <person name="Zheng L."/>
        </authorList>
    </citation>
    <scope>NUCLEOTIDE SEQUENCE [LARGE SCALE GENOMIC DNA]</scope>
    <source>
        <strain evidence="4 5">PY97M</strain>
    </source>
</reference>
<proteinExistence type="predicted"/>
<evidence type="ECO:0000313" key="5">
    <source>
        <dbReference type="Proteomes" id="UP000015462"/>
    </source>
</evidence>
<comment type="caution">
    <text evidence="4">The sequence shown here is derived from an EMBL/GenBank/DDBJ whole genome shotgun (WGS) entry which is preliminary data.</text>
</comment>
<evidence type="ECO:0000256" key="2">
    <source>
        <dbReference type="PROSITE-ProRule" id="PRU00409"/>
    </source>
</evidence>
<name>A0AB33Z4H7_9GAMM</name>
<keyword evidence="2" id="KW-0067">ATP-binding</keyword>
<dbReference type="PANTHER" id="PTHR21621:SF0">
    <property type="entry name" value="BETA-CITRYLGLUTAMATE SYNTHASE B-RELATED"/>
    <property type="match status" value="1"/>
</dbReference>
<dbReference type="PROSITE" id="PS50975">
    <property type="entry name" value="ATP_GRASP"/>
    <property type="match status" value="1"/>
</dbReference>
<accession>A0AB33Z4H7</accession>
<organism evidence="4 5">
    <name type="scientific">Cycloclasticus pugetii</name>
    <dbReference type="NCBI Taxonomy" id="34068"/>
    <lineage>
        <taxon>Bacteria</taxon>
        <taxon>Pseudomonadati</taxon>
        <taxon>Pseudomonadota</taxon>
        <taxon>Gammaproteobacteria</taxon>
        <taxon>Thiotrichales</taxon>
        <taxon>Piscirickettsiaceae</taxon>
        <taxon>Cycloclasticus</taxon>
    </lineage>
</organism>
<evidence type="ECO:0000259" key="3">
    <source>
        <dbReference type="PROSITE" id="PS50975"/>
    </source>
</evidence>
<evidence type="ECO:0000256" key="1">
    <source>
        <dbReference type="ARBA" id="ARBA00023211"/>
    </source>
</evidence>
<feature type="domain" description="ATP-grasp" evidence="3">
    <location>
        <begin position="101"/>
        <end position="292"/>
    </location>
</feature>
<protein>
    <submittedName>
        <fullName evidence="4">RimK domain-containing protein ATP-grasp</fullName>
    </submittedName>
</protein>
<dbReference type="RefSeq" id="WP_016389728.1">
    <property type="nucleotide sequence ID" value="NZ_KE646805.1"/>
</dbReference>
<dbReference type="Gene3D" id="3.30.470.20">
    <property type="entry name" value="ATP-grasp fold, B domain"/>
    <property type="match status" value="1"/>
</dbReference>
<dbReference type="InterPro" id="IPR013651">
    <property type="entry name" value="ATP-grasp_RimK-type"/>
</dbReference>
<dbReference type="GO" id="GO:0046872">
    <property type="term" value="F:metal ion binding"/>
    <property type="evidence" value="ECO:0007669"/>
    <property type="project" value="InterPro"/>
</dbReference>
<keyword evidence="2" id="KW-0547">Nucleotide-binding</keyword>
<keyword evidence="5" id="KW-1185">Reference proteome</keyword>
<dbReference type="GO" id="GO:0005737">
    <property type="term" value="C:cytoplasm"/>
    <property type="evidence" value="ECO:0007669"/>
    <property type="project" value="TreeGrafter"/>
</dbReference>
<dbReference type="SUPFAM" id="SSF56059">
    <property type="entry name" value="Glutathione synthetase ATP-binding domain-like"/>
    <property type="match status" value="1"/>
</dbReference>
<dbReference type="GO" id="GO:0016879">
    <property type="term" value="F:ligase activity, forming carbon-nitrogen bonds"/>
    <property type="evidence" value="ECO:0007669"/>
    <property type="project" value="TreeGrafter"/>
</dbReference>
<dbReference type="Proteomes" id="UP000015462">
    <property type="component" value="Unassembled WGS sequence"/>
</dbReference>
<keyword evidence="1" id="KW-0464">Manganese</keyword>
<dbReference type="AlphaFoldDB" id="A0AB33Z4H7"/>
<gene>
    <name evidence="4" type="ORF">L196_01745</name>
</gene>
<dbReference type="InterPro" id="IPR011761">
    <property type="entry name" value="ATP-grasp"/>
</dbReference>
<dbReference type="Pfam" id="PF08443">
    <property type="entry name" value="RimK"/>
    <property type="match status" value="1"/>
</dbReference>